<dbReference type="InterPro" id="IPR001936">
    <property type="entry name" value="RasGAP_dom"/>
</dbReference>
<evidence type="ECO:0000256" key="5">
    <source>
        <dbReference type="ARBA" id="ARBA00023136"/>
    </source>
</evidence>
<keyword evidence="3" id="KW-0254">Endocytosis</keyword>
<feature type="region of interest" description="Disordered" evidence="6">
    <location>
        <begin position="948"/>
        <end position="1013"/>
    </location>
</feature>
<dbReference type="Pfam" id="PF18151">
    <property type="entry name" value="DUF5601"/>
    <property type="match status" value="1"/>
</dbReference>
<dbReference type="EMBL" id="CAJNOJ010000007">
    <property type="protein sequence ID" value="CAF0764920.1"/>
    <property type="molecule type" value="Genomic_DNA"/>
</dbReference>
<dbReference type="GO" id="GO:0016020">
    <property type="term" value="C:membrane"/>
    <property type="evidence" value="ECO:0007669"/>
    <property type="project" value="UniProtKB-SubCell"/>
</dbReference>
<evidence type="ECO:0000313" key="10">
    <source>
        <dbReference type="Proteomes" id="UP000663852"/>
    </source>
</evidence>
<dbReference type="InterPro" id="IPR045046">
    <property type="entry name" value="Vps9-like"/>
</dbReference>
<dbReference type="Proteomes" id="UP000663852">
    <property type="component" value="Unassembled WGS sequence"/>
</dbReference>
<dbReference type="PROSITE" id="PS50018">
    <property type="entry name" value="RAS_GTPASE_ACTIV_2"/>
    <property type="match status" value="1"/>
</dbReference>
<dbReference type="SUPFAM" id="SSF48350">
    <property type="entry name" value="GTPase activation domain, GAP"/>
    <property type="match status" value="1"/>
</dbReference>
<dbReference type="Gene3D" id="1.20.1050.80">
    <property type="entry name" value="VPS9 domain"/>
    <property type="match status" value="1"/>
</dbReference>
<dbReference type="InterPro" id="IPR037191">
    <property type="entry name" value="VPS9_dom_sf"/>
</dbReference>
<dbReference type="SUPFAM" id="SSF109993">
    <property type="entry name" value="VPS9 domain"/>
    <property type="match status" value="1"/>
</dbReference>
<reference evidence="9" key="1">
    <citation type="submission" date="2021-02" db="EMBL/GenBank/DDBJ databases">
        <authorList>
            <person name="Nowell W R."/>
        </authorList>
    </citation>
    <scope>NUCLEOTIDE SEQUENCE</scope>
</reference>
<protein>
    <recommendedName>
        <fullName evidence="11">GTPase-activating protein and VPS9 domain-containing protein 1</fullName>
    </recommendedName>
</protein>
<feature type="region of interest" description="Disordered" evidence="6">
    <location>
        <begin position="611"/>
        <end position="669"/>
    </location>
</feature>
<dbReference type="InterPro" id="IPR008936">
    <property type="entry name" value="Rho_GTPase_activation_prot"/>
</dbReference>
<evidence type="ECO:0000256" key="6">
    <source>
        <dbReference type="SAM" id="MobiDB-lite"/>
    </source>
</evidence>
<evidence type="ECO:0000256" key="4">
    <source>
        <dbReference type="ARBA" id="ARBA00022658"/>
    </source>
</evidence>
<dbReference type="PANTHER" id="PTHR23101">
    <property type="entry name" value="RAB GDP/GTP EXCHANGE FACTOR"/>
    <property type="match status" value="1"/>
</dbReference>
<dbReference type="GO" id="GO:0030139">
    <property type="term" value="C:endocytic vesicle"/>
    <property type="evidence" value="ECO:0007669"/>
    <property type="project" value="TreeGrafter"/>
</dbReference>
<dbReference type="GO" id="GO:0005829">
    <property type="term" value="C:cytosol"/>
    <property type="evidence" value="ECO:0007669"/>
    <property type="project" value="TreeGrafter"/>
</dbReference>
<evidence type="ECO:0000256" key="3">
    <source>
        <dbReference type="ARBA" id="ARBA00022583"/>
    </source>
</evidence>
<evidence type="ECO:0000259" key="8">
    <source>
        <dbReference type="PROSITE" id="PS51205"/>
    </source>
</evidence>
<feature type="domain" description="VPS9" evidence="8">
    <location>
        <begin position="1303"/>
        <end position="1439"/>
    </location>
</feature>
<evidence type="ECO:0000259" key="7">
    <source>
        <dbReference type="PROSITE" id="PS50018"/>
    </source>
</evidence>
<evidence type="ECO:0000256" key="1">
    <source>
        <dbReference type="ARBA" id="ARBA00004170"/>
    </source>
</evidence>
<feature type="compositionally biased region" description="Polar residues" evidence="6">
    <location>
        <begin position="891"/>
        <end position="907"/>
    </location>
</feature>
<dbReference type="GO" id="GO:0005085">
    <property type="term" value="F:guanyl-nucleotide exchange factor activity"/>
    <property type="evidence" value="ECO:0007669"/>
    <property type="project" value="UniProtKB-KW"/>
</dbReference>
<dbReference type="GO" id="GO:0031267">
    <property type="term" value="F:small GTPase binding"/>
    <property type="evidence" value="ECO:0007669"/>
    <property type="project" value="TreeGrafter"/>
</dbReference>
<feature type="domain" description="Ras-GAP" evidence="7">
    <location>
        <begin position="148"/>
        <end position="358"/>
    </location>
</feature>
<feature type="compositionally biased region" description="Polar residues" evidence="6">
    <location>
        <begin position="617"/>
        <end position="641"/>
    </location>
</feature>
<organism evidence="9 10">
    <name type="scientific">Adineta ricciae</name>
    <name type="common">Rotifer</name>
    <dbReference type="NCBI Taxonomy" id="249248"/>
    <lineage>
        <taxon>Eukaryota</taxon>
        <taxon>Metazoa</taxon>
        <taxon>Spiralia</taxon>
        <taxon>Gnathifera</taxon>
        <taxon>Rotifera</taxon>
        <taxon>Eurotatoria</taxon>
        <taxon>Bdelloidea</taxon>
        <taxon>Adinetida</taxon>
        <taxon>Adinetidae</taxon>
        <taxon>Adineta</taxon>
    </lineage>
</organism>
<keyword evidence="4" id="KW-0344">Guanine-nucleotide releasing factor</keyword>
<keyword evidence="5" id="KW-0472">Membrane</keyword>
<dbReference type="Pfam" id="PF02204">
    <property type="entry name" value="VPS9"/>
    <property type="match status" value="1"/>
</dbReference>
<accession>A0A813QC93</accession>
<feature type="compositionally biased region" description="Low complexity" evidence="6">
    <location>
        <begin position="951"/>
        <end position="964"/>
    </location>
</feature>
<sequence>MSSSEELLELVKKLKRERSFVSAEQKHIREQYIQLLKLAENVQHRQWITCHQRYILSSLIYPNRNDQNIQPKSCFQHIQNLDNITFIDSHKYFNYLQDLPYLRLLTYLRQQPNLLALLLAHVEKCEGIFINTIIPIFISAIYNQCLYYDDELYILELLRSLIDIQLRNESNPRIILQRSSCSFKIVFDAFLTASQSCKLFLTAALHEPIMQLLIDDEFFYDINPDISLNRFSKQERLKKFGQPGTRDYLDKIQKYRYVIMMKLYTFTCTFVESLRNALHFFPTALSFLISQMFIILSKSSELSLREIRCLCCDIIMTLFIGPAICEPEKHGIIADIPISTIARHNLNQIAIILQTLAMSNDTDPKTKDLYSKFKESESSVSNCVSSILDSLIDSSRSVMFPLRSTTMSTNNINRSTILITQKQLRQLITFCRRASTEINDNELKQQLEGYLKALMPLEECVKPAYLSPVPSTPAVNEQSTEHNHRHHRRANGTRDSHTPKAERVESVPSCEEVIVFTLESCDNECPGMLPEEKVLQENERTKLLKTSSATEFDPSATEKRLRFRLNDNCSVGNISDNLEGLEGISEGAASTGNLSVTSSCDDLDKATNEIEGDQLFDNGSVSGRATPNLSGRDTPSSHISLDSSDRRTTSTNNTHSHTHDSTINSQSATTNNVHNPLIASAQRGPILPIVVQKPFREDVSDKFNLFDLPQQQRLNTEAGDETRSTISDNWSTMNAGVSEIDGQEQAAARLIEITEELPIVEHRRSNDLLLPEGHGLTLSQNNKPMDQQSDCWSTEAFGSDSETHSEDGSNLLRLAGNYSAASTLNINDPLVPAISMNANSATPMEELTRQQNRLTISTESKLADSVDILMMKSSLESLPSVSDSGVLLDSGRSSQQTAPSLKSPTESHSVRFPLIDLSSETQTTNNNTLAAPYEQVASLPTAQNVGLPNVATANSTTKSSTTSKSSEKRSSSAISALRRRLAGSNSSSHRRDRNIPEDYNSHPEVNSTETVSADDILARYSNKGSTSVDNGSKVTPAVDEHHTETNLADTFTDTIPYYDPTNLETCRAFIDAKKKLRIVLASADTDSINCLNSPVNLAQYLPQTQQQNNATLSSANRKSSNNLFLFLRSQLYEAIALQDRDLQAQLYETLRSVQQFNENECKEIIRSMIDDYRSRSVYIAYLVKNNENLLNITYHQERLLVRIQRDQDLCKQNLINYLVKIFLDSKEHLLQKLIDKFSHLSIAEEKMHLIELFLEDCCREITSDINWKTASPEQLTMSQTSIERMVMAKIYTAALYPNGQIDVQRDQIFSGHIRTLAEQLDPNHQKLRIQKVCQRECPWPSAQAELRLINAYKTPRDKVACVQRCIRIIQNLIRLASNSAAGADDTIPILIYVIVKANPPNLLSIMQYVQDLYSSRFTDEESYYWTMFVSGVKFIHEMI</sequence>
<proteinExistence type="inferred from homology"/>
<evidence type="ECO:0000256" key="2">
    <source>
        <dbReference type="ARBA" id="ARBA00008489"/>
    </source>
</evidence>
<dbReference type="PANTHER" id="PTHR23101:SF25">
    <property type="entry name" value="GTPASE-ACTIVATING PROTEIN AND VPS9 DOMAIN-CONTAINING PROTEIN 1"/>
    <property type="match status" value="1"/>
</dbReference>
<dbReference type="PROSITE" id="PS51205">
    <property type="entry name" value="VPS9"/>
    <property type="match status" value="1"/>
</dbReference>
<dbReference type="GO" id="GO:0006897">
    <property type="term" value="P:endocytosis"/>
    <property type="evidence" value="ECO:0007669"/>
    <property type="project" value="UniProtKB-KW"/>
</dbReference>
<evidence type="ECO:0000313" key="9">
    <source>
        <dbReference type="EMBL" id="CAF0764920.1"/>
    </source>
</evidence>
<comment type="subcellular location">
    <subcellularLocation>
        <location evidence="1">Membrane</location>
        <topology evidence="1">Peripheral membrane protein</topology>
    </subcellularLocation>
</comment>
<feature type="compositionally biased region" description="Basic and acidic residues" evidence="6">
    <location>
        <begin position="492"/>
        <end position="504"/>
    </location>
</feature>
<dbReference type="Gene3D" id="1.10.506.10">
    <property type="entry name" value="GTPase Activation - p120gap, domain 1"/>
    <property type="match status" value="1"/>
</dbReference>
<evidence type="ECO:0008006" key="11">
    <source>
        <dbReference type="Google" id="ProtNLM"/>
    </source>
</evidence>
<feature type="region of interest" description="Disordered" evidence="6">
    <location>
        <begin position="880"/>
        <end position="911"/>
    </location>
</feature>
<comment type="caution">
    <text evidence="9">The sequence shown here is derived from an EMBL/GenBank/DDBJ whole genome shotgun (WGS) entry which is preliminary data.</text>
</comment>
<feature type="compositionally biased region" description="Polar residues" evidence="6">
    <location>
        <begin position="777"/>
        <end position="792"/>
    </location>
</feature>
<dbReference type="InterPro" id="IPR041545">
    <property type="entry name" value="DUF5601"/>
</dbReference>
<dbReference type="InterPro" id="IPR003123">
    <property type="entry name" value="VPS9"/>
</dbReference>
<feature type="region of interest" description="Disordered" evidence="6">
    <location>
        <begin position="470"/>
        <end position="504"/>
    </location>
</feature>
<comment type="similarity">
    <text evidence="2">Belongs to the GAPVD1 family.</text>
</comment>
<dbReference type="SMART" id="SM00167">
    <property type="entry name" value="VPS9"/>
    <property type="match status" value="1"/>
</dbReference>
<gene>
    <name evidence="9" type="ORF">EDS130_LOCUS3003</name>
</gene>
<feature type="compositionally biased region" description="Low complexity" evidence="6">
    <location>
        <begin position="649"/>
        <end position="665"/>
    </location>
</feature>
<feature type="region of interest" description="Disordered" evidence="6">
    <location>
        <begin position="775"/>
        <end position="808"/>
    </location>
</feature>
<name>A0A813QC93_ADIRI</name>
<dbReference type="OrthoDB" id="10264848at2759"/>